<evidence type="ECO:0000313" key="3">
    <source>
        <dbReference type="EMBL" id="MBO1903094.1"/>
    </source>
</evidence>
<dbReference type="InterPro" id="IPR051448">
    <property type="entry name" value="CdaR-like_regulators"/>
</dbReference>
<evidence type="ECO:0000313" key="4">
    <source>
        <dbReference type="Proteomes" id="UP000664382"/>
    </source>
</evidence>
<dbReference type="Proteomes" id="UP000664382">
    <property type="component" value="Unassembled WGS sequence"/>
</dbReference>
<dbReference type="EMBL" id="JAGDYM010000017">
    <property type="protein sequence ID" value="MBO1903094.1"/>
    <property type="molecule type" value="Genomic_DNA"/>
</dbReference>
<dbReference type="Pfam" id="PF13556">
    <property type="entry name" value="HTH_30"/>
    <property type="match status" value="1"/>
</dbReference>
<dbReference type="InterPro" id="IPR042070">
    <property type="entry name" value="PucR_C-HTH_sf"/>
</dbReference>
<feature type="domain" description="PucR C-terminal helix-turn-helix" evidence="2">
    <location>
        <begin position="214"/>
        <end position="272"/>
    </location>
</feature>
<dbReference type="PANTHER" id="PTHR33744">
    <property type="entry name" value="CARBOHYDRATE DIACID REGULATOR"/>
    <property type="match status" value="1"/>
</dbReference>
<feature type="region of interest" description="Disordered" evidence="1">
    <location>
        <begin position="275"/>
        <end position="298"/>
    </location>
</feature>
<name>A0A939MUB4_9MICO</name>
<protein>
    <submittedName>
        <fullName evidence="3">Helix-turn-helix domain-containing protein</fullName>
    </submittedName>
</protein>
<dbReference type="Gene3D" id="1.10.10.2840">
    <property type="entry name" value="PucR C-terminal helix-turn-helix domain"/>
    <property type="match status" value="1"/>
</dbReference>
<evidence type="ECO:0000256" key="1">
    <source>
        <dbReference type="SAM" id="MobiDB-lite"/>
    </source>
</evidence>
<dbReference type="InterPro" id="IPR025736">
    <property type="entry name" value="PucR_C-HTH_dom"/>
</dbReference>
<sequence length="298" mass="31997">MNSETGRDEDGARRWDHPSEHLRRSRIGALIARGRYDDASAALGVCWPEQTLPRQLRAALARGAPERITAFLEEFRSTPSPHFAIPAADLGIPHRPGLAELVLLLSVDAGNAGVEDGLETVVELAGSHMLDLAIGRVTGTEQAPNSLASARARAVALGEPLLGDALGRGMKRATLTLWADHGNPMIEMLAAGGRAIGDQILGPLSERGEEALTLRRTLRAYLATGGRANPTVRELGIHRNTLRHRLERIEALTECSLSSADDRAELWMALRLVTDADPRPADPEPAAGESARAASPRR</sequence>
<dbReference type="AlphaFoldDB" id="A0A939MUB4"/>
<dbReference type="RefSeq" id="WP_208098847.1">
    <property type="nucleotide sequence ID" value="NZ_JAGDYM010000017.1"/>
</dbReference>
<comment type="caution">
    <text evidence="3">The sequence shown here is derived from an EMBL/GenBank/DDBJ whole genome shotgun (WGS) entry which is preliminary data.</text>
</comment>
<proteinExistence type="predicted"/>
<reference evidence="3" key="1">
    <citation type="submission" date="2021-03" db="EMBL/GenBank/DDBJ databases">
        <title>Leucobacter chromiisoli sp. nov., isolated from chromium-containing soil of chemical plant.</title>
        <authorList>
            <person name="Xu Z."/>
        </authorList>
    </citation>
    <scope>NUCLEOTIDE SEQUENCE</scope>
    <source>
        <strain evidence="3">S27</strain>
    </source>
</reference>
<organism evidence="3 4">
    <name type="scientific">Leucobacter weissii</name>
    <dbReference type="NCBI Taxonomy" id="1983706"/>
    <lineage>
        <taxon>Bacteria</taxon>
        <taxon>Bacillati</taxon>
        <taxon>Actinomycetota</taxon>
        <taxon>Actinomycetes</taxon>
        <taxon>Micrococcales</taxon>
        <taxon>Microbacteriaceae</taxon>
        <taxon>Leucobacter</taxon>
    </lineage>
</organism>
<keyword evidence="4" id="KW-1185">Reference proteome</keyword>
<evidence type="ECO:0000259" key="2">
    <source>
        <dbReference type="Pfam" id="PF13556"/>
    </source>
</evidence>
<dbReference type="PANTHER" id="PTHR33744:SF1">
    <property type="entry name" value="DNA-BINDING TRANSCRIPTIONAL ACTIVATOR ADER"/>
    <property type="match status" value="1"/>
</dbReference>
<gene>
    <name evidence="3" type="ORF">J4H92_14210</name>
</gene>
<accession>A0A939MUB4</accession>